<organism evidence="1 2">
    <name type="scientific">Steinernema hermaphroditum</name>
    <dbReference type="NCBI Taxonomy" id="289476"/>
    <lineage>
        <taxon>Eukaryota</taxon>
        <taxon>Metazoa</taxon>
        <taxon>Ecdysozoa</taxon>
        <taxon>Nematoda</taxon>
        <taxon>Chromadorea</taxon>
        <taxon>Rhabditida</taxon>
        <taxon>Tylenchina</taxon>
        <taxon>Panagrolaimomorpha</taxon>
        <taxon>Strongyloidoidea</taxon>
        <taxon>Steinernematidae</taxon>
        <taxon>Steinernema</taxon>
    </lineage>
</organism>
<protein>
    <submittedName>
        <fullName evidence="1">Uncharacterized protein</fullName>
    </submittedName>
</protein>
<dbReference type="AlphaFoldDB" id="A0AA39M2Y1"/>
<accession>A0AA39M2Y1</accession>
<keyword evidence="2" id="KW-1185">Reference proteome</keyword>
<evidence type="ECO:0000313" key="1">
    <source>
        <dbReference type="EMBL" id="KAK0419716.1"/>
    </source>
</evidence>
<evidence type="ECO:0000313" key="2">
    <source>
        <dbReference type="Proteomes" id="UP001175271"/>
    </source>
</evidence>
<name>A0AA39M2Y1_9BILA</name>
<gene>
    <name evidence="1" type="ORF">QR680_014285</name>
</gene>
<reference evidence="1" key="1">
    <citation type="submission" date="2023-06" db="EMBL/GenBank/DDBJ databases">
        <title>Genomic analysis of the entomopathogenic nematode Steinernema hermaphroditum.</title>
        <authorList>
            <person name="Schwarz E.M."/>
            <person name="Heppert J.K."/>
            <person name="Baniya A."/>
            <person name="Schwartz H.T."/>
            <person name="Tan C.-H."/>
            <person name="Antoshechkin I."/>
            <person name="Sternberg P.W."/>
            <person name="Goodrich-Blair H."/>
            <person name="Dillman A.R."/>
        </authorList>
    </citation>
    <scope>NUCLEOTIDE SEQUENCE</scope>
    <source>
        <strain evidence="1">PS9179</strain>
        <tissue evidence="1">Whole animal</tissue>
    </source>
</reference>
<comment type="caution">
    <text evidence="1">The sequence shown here is derived from an EMBL/GenBank/DDBJ whole genome shotgun (WGS) entry which is preliminary data.</text>
</comment>
<sequence>MDSVPYAFCEAVMATVRYKWGQCQDAADHLPEPWCSVARKQKMPTITVLEENGEWMCGTVLMDEVNSLEEVFQIDRRFVKFDCIYVGSRLNSNDNKIVCSKEDVVQRVVPFLRRQTRPTCSLFFERNTQKEKNLMYLDLFRNFFVIGELVIPYVGTESRDFLASQIKDNPALYEVLLFEEWPHSYEAEQLLVDFLDSPDRRSLIMWPKNRDSALRFNKRILKAAFDSWLSGDNRRALSVCVGLNVSRDDVLGLPFPENVTRTEEVRESEYDKRSLIIWQKEDGSCLTLEFTDHSILIDTNPALFKLRERSESESWDSDDSMC</sequence>
<dbReference type="Proteomes" id="UP001175271">
    <property type="component" value="Unassembled WGS sequence"/>
</dbReference>
<dbReference type="EMBL" id="JAUCMV010000002">
    <property type="protein sequence ID" value="KAK0419716.1"/>
    <property type="molecule type" value="Genomic_DNA"/>
</dbReference>
<proteinExistence type="predicted"/>